<keyword evidence="1" id="KW-0812">Transmembrane</keyword>
<sequence>MTFVTLLKVVLSLPMEVYLYAMIPVVFTVAALNGVITQALYFPAQKLFNLKGGSNGSDNV</sequence>
<dbReference type="EMBL" id="VSSQ01046473">
    <property type="protein sequence ID" value="MPN00445.1"/>
    <property type="molecule type" value="Genomic_DNA"/>
</dbReference>
<name>A0A645EEG5_9ZZZZ</name>
<evidence type="ECO:0000313" key="2">
    <source>
        <dbReference type="EMBL" id="MPN00445.1"/>
    </source>
</evidence>
<keyword evidence="1" id="KW-1133">Transmembrane helix</keyword>
<comment type="caution">
    <text evidence="2">The sequence shown here is derived from an EMBL/GenBank/DDBJ whole genome shotgun (WGS) entry which is preliminary data.</text>
</comment>
<protein>
    <submittedName>
        <fullName evidence="2">Uncharacterized protein</fullName>
    </submittedName>
</protein>
<keyword evidence="1" id="KW-0472">Membrane</keyword>
<organism evidence="2">
    <name type="scientific">bioreactor metagenome</name>
    <dbReference type="NCBI Taxonomy" id="1076179"/>
    <lineage>
        <taxon>unclassified sequences</taxon>
        <taxon>metagenomes</taxon>
        <taxon>ecological metagenomes</taxon>
    </lineage>
</organism>
<proteinExistence type="predicted"/>
<reference evidence="2" key="1">
    <citation type="submission" date="2019-08" db="EMBL/GenBank/DDBJ databases">
        <authorList>
            <person name="Kucharzyk K."/>
            <person name="Murdoch R.W."/>
            <person name="Higgins S."/>
            <person name="Loffler F."/>
        </authorList>
    </citation>
    <scope>NUCLEOTIDE SEQUENCE</scope>
</reference>
<evidence type="ECO:0000256" key="1">
    <source>
        <dbReference type="SAM" id="Phobius"/>
    </source>
</evidence>
<gene>
    <name evidence="2" type="ORF">SDC9_147640</name>
</gene>
<feature type="transmembrane region" description="Helical" evidence="1">
    <location>
        <begin position="17"/>
        <end position="42"/>
    </location>
</feature>
<dbReference type="AlphaFoldDB" id="A0A645EEG5"/>
<accession>A0A645EEG5</accession>